<sequence>MLTPVRAASSSSFPSQGSPSALDASDIVRGSTAIAPVNQVESPDLTSGATAKLNILLLAVRARMVEALLNVLTATGQAMSQPRDADEPDLVFASRLAEAIQKLPAAKIEIIERQLAAKGYTIPLRLLAEALQNPAGPAATRIAAYLETIGSRDRDLATRAVLKSYSQNDGSPARAEQRPEISLHRDTVTSPAPRATTAASEAGGPRNAAMSAADEAADRKSEVTAQATVADEAAPAPSAERAEPKAAMAAASVARSTEEAVEAPVAAAEAEASAPVAEAETGEVMAEPAVTGDTRADPIIPKTWVGIPASLSKDETDMIVVIIRDQQTEVLIEATEVEPAVDIDVLLDDTLIADIPDNLKRPAEQMLLANGLAKPVAAQTAPSPLEAAAAQAAARQPEETDGNAPSSAARQMIEATYAPVLMKIVEGVPYAPQPYNFAKDEADDAGSREMNRQDHNGNIDQGDEKSDDQDGADEAETPEEQALAAGDDSDEAAFMAAQQSAIAAPVLDEEGAPILMLPGPGLPMAPASDEAYARYRRMVGWE</sequence>
<feature type="compositionally biased region" description="Low complexity" evidence="1">
    <location>
        <begin position="383"/>
        <end position="395"/>
    </location>
</feature>
<feature type="compositionally biased region" description="Low complexity" evidence="1">
    <location>
        <begin position="1"/>
        <end position="21"/>
    </location>
</feature>
<organism evidence="2 3">
    <name type="scientific">Rhizobium metallidurans</name>
    <dbReference type="NCBI Taxonomy" id="1265931"/>
    <lineage>
        <taxon>Bacteria</taxon>
        <taxon>Pseudomonadati</taxon>
        <taxon>Pseudomonadota</taxon>
        <taxon>Alphaproteobacteria</taxon>
        <taxon>Hyphomicrobiales</taxon>
        <taxon>Rhizobiaceae</taxon>
        <taxon>Rhizobium/Agrobacterium group</taxon>
        <taxon>Rhizobium</taxon>
    </lineage>
</organism>
<feature type="compositionally biased region" description="Acidic residues" evidence="1">
    <location>
        <begin position="465"/>
        <end position="479"/>
    </location>
</feature>
<gene>
    <name evidence="2" type="ORF">GGQ67_002871</name>
</gene>
<feature type="compositionally biased region" description="Basic and acidic residues" evidence="1">
    <location>
        <begin position="175"/>
        <end position="187"/>
    </location>
</feature>
<evidence type="ECO:0000313" key="3">
    <source>
        <dbReference type="Proteomes" id="UP000582090"/>
    </source>
</evidence>
<evidence type="ECO:0000313" key="2">
    <source>
        <dbReference type="EMBL" id="MBB3965203.1"/>
    </source>
</evidence>
<keyword evidence="3" id="KW-1185">Reference proteome</keyword>
<proteinExistence type="predicted"/>
<feature type="compositionally biased region" description="Low complexity" evidence="1">
    <location>
        <begin position="188"/>
        <end position="200"/>
    </location>
</feature>
<reference evidence="2 3" key="1">
    <citation type="submission" date="2020-08" db="EMBL/GenBank/DDBJ databases">
        <title>Genomic Encyclopedia of Type Strains, Phase IV (KMG-IV): sequencing the most valuable type-strain genomes for metagenomic binning, comparative biology and taxonomic classification.</title>
        <authorList>
            <person name="Goeker M."/>
        </authorList>
    </citation>
    <scope>NUCLEOTIDE SEQUENCE [LARGE SCALE GENOMIC DNA]</scope>
    <source>
        <strain evidence="2 3">DSM 26575</strain>
    </source>
</reference>
<dbReference type="EMBL" id="JACIDW010000008">
    <property type="protein sequence ID" value="MBB3965203.1"/>
    <property type="molecule type" value="Genomic_DNA"/>
</dbReference>
<dbReference type="AlphaFoldDB" id="A0A7W6CQB0"/>
<comment type="caution">
    <text evidence="2">The sequence shown here is derived from an EMBL/GenBank/DDBJ whole genome shotgun (WGS) entry which is preliminary data.</text>
</comment>
<feature type="compositionally biased region" description="Low complexity" evidence="1">
    <location>
        <begin position="225"/>
        <end position="253"/>
    </location>
</feature>
<feature type="region of interest" description="Disordered" evidence="1">
    <location>
        <begin position="164"/>
        <end position="253"/>
    </location>
</feature>
<name>A0A7W6CQB0_9HYPH</name>
<evidence type="ECO:0000256" key="1">
    <source>
        <dbReference type="SAM" id="MobiDB-lite"/>
    </source>
</evidence>
<feature type="region of interest" description="Disordered" evidence="1">
    <location>
        <begin position="383"/>
        <end position="408"/>
    </location>
</feature>
<dbReference type="Proteomes" id="UP000582090">
    <property type="component" value="Unassembled WGS sequence"/>
</dbReference>
<feature type="region of interest" description="Disordered" evidence="1">
    <location>
        <begin position="1"/>
        <end position="23"/>
    </location>
</feature>
<feature type="compositionally biased region" description="Basic and acidic residues" evidence="1">
    <location>
        <begin position="445"/>
        <end position="457"/>
    </location>
</feature>
<dbReference type="RefSeq" id="WP_183900781.1">
    <property type="nucleotide sequence ID" value="NZ_JACIDW010000008.1"/>
</dbReference>
<feature type="region of interest" description="Disordered" evidence="1">
    <location>
        <begin position="436"/>
        <end position="487"/>
    </location>
</feature>
<accession>A0A7W6CQB0</accession>
<protein>
    <submittedName>
        <fullName evidence="2">Uncharacterized protein</fullName>
    </submittedName>
</protein>